<organism evidence="2 3">
    <name type="scientific">Psychroflexus halocasei</name>
    <dbReference type="NCBI Taxonomy" id="908615"/>
    <lineage>
        <taxon>Bacteria</taxon>
        <taxon>Pseudomonadati</taxon>
        <taxon>Bacteroidota</taxon>
        <taxon>Flavobacteriia</taxon>
        <taxon>Flavobacteriales</taxon>
        <taxon>Flavobacteriaceae</taxon>
        <taxon>Psychroflexus</taxon>
    </lineage>
</organism>
<dbReference type="RefSeq" id="WP_093246130.1">
    <property type="nucleotide sequence ID" value="NZ_FNQF01000029.1"/>
</dbReference>
<keyword evidence="1" id="KW-0472">Membrane</keyword>
<accession>A0A1H4E5P8</accession>
<name>A0A1H4E5P8_9FLAO</name>
<feature type="transmembrane region" description="Helical" evidence="1">
    <location>
        <begin position="124"/>
        <end position="141"/>
    </location>
</feature>
<reference evidence="2 3" key="1">
    <citation type="submission" date="2016-10" db="EMBL/GenBank/DDBJ databases">
        <authorList>
            <person name="de Groot N.N."/>
        </authorList>
    </citation>
    <scope>NUCLEOTIDE SEQUENCE [LARGE SCALE GENOMIC DNA]</scope>
    <source>
        <strain evidence="2 3">DSM 23581</strain>
    </source>
</reference>
<keyword evidence="1" id="KW-0812">Transmembrane</keyword>
<gene>
    <name evidence="2" type="ORF">SAMN05421540_1293</name>
</gene>
<sequence length="157" mass="18825">MIDKKILIKQEEFFKEYKDSEDLIKKRVHFNSVLNISRELIKIKNKKETLIFKQNLSEYYDVVFESSHPIDKLESTKNYHSYLLEITLYLMSKSNFKSKSDIERAVLWGVFFDLILYFTGLSKYYLYVPIVSFGFLISAISKRKKAIKENRYFGVEW</sequence>
<dbReference type="STRING" id="908615.SAMN05421540_1293"/>
<dbReference type="AlphaFoldDB" id="A0A1H4E5P8"/>
<proteinExistence type="predicted"/>
<evidence type="ECO:0000313" key="3">
    <source>
        <dbReference type="Proteomes" id="UP000198820"/>
    </source>
</evidence>
<dbReference type="EMBL" id="FNQF01000029">
    <property type="protein sequence ID" value="SEA80351.1"/>
    <property type="molecule type" value="Genomic_DNA"/>
</dbReference>
<evidence type="ECO:0000313" key="2">
    <source>
        <dbReference type="EMBL" id="SEA80351.1"/>
    </source>
</evidence>
<keyword evidence="1" id="KW-1133">Transmembrane helix</keyword>
<protein>
    <submittedName>
        <fullName evidence="2">Uncharacterized protein</fullName>
    </submittedName>
</protein>
<dbReference type="Proteomes" id="UP000198820">
    <property type="component" value="Unassembled WGS sequence"/>
</dbReference>
<evidence type="ECO:0000256" key="1">
    <source>
        <dbReference type="SAM" id="Phobius"/>
    </source>
</evidence>
<keyword evidence="3" id="KW-1185">Reference proteome</keyword>